<dbReference type="PANTHER" id="PTHR33678:SF1">
    <property type="entry name" value="BLL1576 PROTEIN"/>
    <property type="match status" value="1"/>
</dbReference>
<evidence type="ECO:0000313" key="2">
    <source>
        <dbReference type="EMBL" id="QHQ63466.1"/>
    </source>
</evidence>
<dbReference type="EMBL" id="CP048000">
    <property type="protein sequence ID" value="QHQ63466.1"/>
    <property type="molecule type" value="Genomic_DNA"/>
</dbReference>
<sequence>MHAVCCAHLLRELTGIEENDPNQKWATKFKELLLKMKKVKDKSLLAGKSELSYYHLHRFDINYNEILQEAIDTNPIPVATEKKRGRKKKGKILALVERLREHKASVCLFTKNFAVPFDNNQAERDIRMIKVKTKVSGCFRTKDGADDFLKIMSYVGTAKKQGFNSYEAIKNAVTGNSEFIFD</sequence>
<protein>
    <submittedName>
        <fullName evidence="2">Transposase</fullName>
    </submittedName>
</protein>
<dbReference type="PANTHER" id="PTHR33678">
    <property type="entry name" value="BLL1576 PROTEIN"/>
    <property type="match status" value="1"/>
</dbReference>
<evidence type="ECO:0000259" key="1">
    <source>
        <dbReference type="Pfam" id="PF03050"/>
    </source>
</evidence>
<keyword evidence="3" id="KW-1185">Reference proteome</keyword>
<dbReference type="KEGG" id="anr:Ana3638_24045"/>
<organism evidence="2 3">
    <name type="scientific">Anaerocolumna sedimenticola</name>
    <dbReference type="NCBI Taxonomy" id="2696063"/>
    <lineage>
        <taxon>Bacteria</taxon>
        <taxon>Bacillati</taxon>
        <taxon>Bacillota</taxon>
        <taxon>Clostridia</taxon>
        <taxon>Lachnospirales</taxon>
        <taxon>Lachnospiraceae</taxon>
        <taxon>Anaerocolumna</taxon>
    </lineage>
</organism>
<dbReference type="InterPro" id="IPR004291">
    <property type="entry name" value="Transposase_IS66_central"/>
</dbReference>
<dbReference type="Pfam" id="PF03050">
    <property type="entry name" value="DDE_Tnp_IS66"/>
    <property type="match status" value="1"/>
</dbReference>
<accession>A0A6P1TUU3</accession>
<name>A0A6P1TUU3_9FIRM</name>
<dbReference type="InterPro" id="IPR052344">
    <property type="entry name" value="Transposase-related"/>
</dbReference>
<dbReference type="Proteomes" id="UP000464314">
    <property type="component" value="Chromosome"/>
</dbReference>
<evidence type="ECO:0000313" key="3">
    <source>
        <dbReference type="Proteomes" id="UP000464314"/>
    </source>
</evidence>
<reference evidence="2 3" key="1">
    <citation type="submission" date="2020-01" db="EMBL/GenBank/DDBJ databases">
        <title>Genome analysis of Anaerocolumna sp. CBA3638.</title>
        <authorList>
            <person name="Kim J."/>
            <person name="Roh S.W."/>
        </authorList>
    </citation>
    <scope>NUCLEOTIDE SEQUENCE [LARGE SCALE GENOMIC DNA]</scope>
    <source>
        <strain evidence="2 3">CBA3638</strain>
    </source>
</reference>
<dbReference type="AlphaFoldDB" id="A0A6P1TUU3"/>
<gene>
    <name evidence="2" type="ORF">Ana3638_24045</name>
</gene>
<proteinExistence type="predicted"/>
<feature type="domain" description="Transposase IS66 central" evidence="1">
    <location>
        <begin position="2"/>
        <end position="146"/>
    </location>
</feature>